<dbReference type="AlphaFoldDB" id="A0A2P5ARU1"/>
<name>A0A2P5ARU1_PARAD</name>
<keyword evidence="2" id="KW-1185">Reference proteome</keyword>
<organism evidence="1 2">
    <name type="scientific">Parasponia andersonii</name>
    <name type="common">Sponia andersonii</name>
    <dbReference type="NCBI Taxonomy" id="3476"/>
    <lineage>
        <taxon>Eukaryota</taxon>
        <taxon>Viridiplantae</taxon>
        <taxon>Streptophyta</taxon>
        <taxon>Embryophyta</taxon>
        <taxon>Tracheophyta</taxon>
        <taxon>Spermatophyta</taxon>
        <taxon>Magnoliopsida</taxon>
        <taxon>eudicotyledons</taxon>
        <taxon>Gunneridae</taxon>
        <taxon>Pentapetalae</taxon>
        <taxon>rosids</taxon>
        <taxon>fabids</taxon>
        <taxon>Rosales</taxon>
        <taxon>Cannabaceae</taxon>
        <taxon>Parasponia</taxon>
    </lineage>
</organism>
<evidence type="ECO:0000313" key="2">
    <source>
        <dbReference type="Proteomes" id="UP000237105"/>
    </source>
</evidence>
<reference evidence="2" key="1">
    <citation type="submission" date="2016-06" db="EMBL/GenBank/DDBJ databases">
        <title>Parallel loss of symbiosis genes in relatives of nitrogen-fixing non-legume Parasponia.</title>
        <authorList>
            <person name="Van Velzen R."/>
            <person name="Holmer R."/>
            <person name="Bu F."/>
            <person name="Rutten L."/>
            <person name="Van Zeijl A."/>
            <person name="Liu W."/>
            <person name="Santuari L."/>
            <person name="Cao Q."/>
            <person name="Sharma T."/>
            <person name="Shen D."/>
            <person name="Roswanjaya Y."/>
            <person name="Wardhani T."/>
            <person name="Kalhor M.S."/>
            <person name="Jansen J."/>
            <person name="Van den Hoogen J."/>
            <person name="Gungor B."/>
            <person name="Hartog M."/>
            <person name="Hontelez J."/>
            <person name="Verver J."/>
            <person name="Yang W.-C."/>
            <person name="Schijlen E."/>
            <person name="Repin R."/>
            <person name="Schilthuizen M."/>
            <person name="Schranz E."/>
            <person name="Heidstra R."/>
            <person name="Miyata K."/>
            <person name="Fedorova E."/>
            <person name="Kohlen W."/>
            <person name="Bisseling T."/>
            <person name="Smit S."/>
            <person name="Geurts R."/>
        </authorList>
    </citation>
    <scope>NUCLEOTIDE SEQUENCE [LARGE SCALE GENOMIC DNA]</scope>
    <source>
        <strain evidence="2">cv. WU1-14</strain>
    </source>
</reference>
<proteinExistence type="predicted"/>
<comment type="caution">
    <text evidence="1">The sequence shown here is derived from an EMBL/GenBank/DDBJ whole genome shotgun (WGS) entry which is preliminary data.</text>
</comment>
<accession>A0A2P5ARU1</accession>
<sequence>MVRIEASDPMADGVERARPMMKFSTDYFQFTMMDELLLSVYSRYEILDDIYCDIHCRRERVMYLTDHQRAV</sequence>
<protein>
    <submittedName>
        <fullName evidence="1">Uncharacterized protein</fullName>
    </submittedName>
</protein>
<dbReference type="EMBL" id="JXTB01000471">
    <property type="protein sequence ID" value="PON39262.1"/>
    <property type="molecule type" value="Genomic_DNA"/>
</dbReference>
<dbReference type="Proteomes" id="UP000237105">
    <property type="component" value="Unassembled WGS sequence"/>
</dbReference>
<gene>
    <name evidence="1" type="ORF">PanWU01x14_306530</name>
</gene>
<evidence type="ECO:0000313" key="1">
    <source>
        <dbReference type="EMBL" id="PON39262.1"/>
    </source>
</evidence>